<dbReference type="InterPro" id="IPR036691">
    <property type="entry name" value="Endo/exonu/phosph_ase_sf"/>
</dbReference>
<dbReference type="Pfam" id="PF03372">
    <property type="entry name" value="Exo_endo_phos"/>
    <property type="match status" value="1"/>
</dbReference>
<feature type="transmembrane region" description="Helical" evidence="1">
    <location>
        <begin position="32"/>
        <end position="58"/>
    </location>
</feature>
<dbReference type="InterPro" id="IPR005135">
    <property type="entry name" value="Endo/exonuclease/phosphatase"/>
</dbReference>
<evidence type="ECO:0000313" key="4">
    <source>
        <dbReference type="Proteomes" id="UP000004816"/>
    </source>
</evidence>
<dbReference type="Proteomes" id="UP000004816">
    <property type="component" value="Unassembled WGS sequence"/>
</dbReference>
<accession>E5XSJ3</accession>
<comment type="caution">
    <text evidence="3">The sequence shown here is derived from an EMBL/GenBank/DDBJ whole genome shotgun (WGS) entry which is preliminary data.</text>
</comment>
<dbReference type="HOGENOM" id="CLU_052333_1_0_11"/>
<name>E5XSJ3_SEGRC</name>
<keyword evidence="1" id="KW-1133">Transmembrane helix</keyword>
<dbReference type="eggNOG" id="COG3021">
    <property type="taxonomic scope" value="Bacteria"/>
</dbReference>
<feature type="domain" description="Endonuclease/exonuclease/phosphatase" evidence="2">
    <location>
        <begin position="102"/>
        <end position="326"/>
    </location>
</feature>
<gene>
    <name evidence="3" type="ORF">HMPREF9336_02465</name>
</gene>
<dbReference type="AlphaFoldDB" id="E5XSJ3"/>
<protein>
    <recommendedName>
        <fullName evidence="2">Endonuclease/exonuclease/phosphatase domain-containing protein</fullName>
    </recommendedName>
</protein>
<keyword evidence="4" id="KW-1185">Reference proteome</keyword>
<dbReference type="SUPFAM" id="SSF56219">
    <property type="entry name" value="DNase I-like"/>
    <property type="match status" value="1"/>
</dbReference>
<dbReference type="GO" id="GO:0003824">
    <property type="term" value="F:catalytic activity"/>
    <property type="evidence" value="ECO:0007669"/>
    <property type="project" value="InterPro"/>
</dbReference>
<evidence type="ECO:0000313" key="3">
    <source>
        <dbReference type="EMBL" id="EFV12670.1"/>
    </source>
</evidence>
<keyword evidence="1" id="KW-0472">Membrane</keyword>
<dbReference type="EMBL" id="ACZI02000002">
    <property type="protein sequence ID" value="EFV12670.1"/>
    <property type="molecule type" value="Genomic_DNA"/>
</dbReference>
<keyword evidence="1" id="KW-0812">Transmembrane</keyword>
<evidence type="ECO:0000256" key="1">
    <source>
        <dbReference type="SAM" id="Phobius"/>
    </source>
</evidence>
<proteinExistence type="predicted"/>
<evidence type="ECO:0000259" key="2">
    <source>
        <dbReference type="Pfam" id="PF03372"/>
    </source>
</evidence>
<organism evidence="3 4">
    <name type="scientific">Segniliparus rugosus (strain ATCC BAA-974 / DSM 45345 / CCUG 50838 / CIP 108380 / JCM 13579 / CDC 945)</name>
    <dbReference type="NCBI Taxonomy" id="679197"/>
    <lineage>
        <taxon>Bacteria</taxon>
        <taxon>Bacillati</taxon>
        <taxon>Actinomycetota</taxon>
        <taxon>Actinomycetes</taxon>
        <taxon>Mycobacteriales</taxon>
        <taxon>Segniliparaceae</taxon>
        <taxon>Segniliparus</taxon>
    </lineage>
</organism>
<dbReference type="OrthoDB" id="2340043at2"/>
<feature type="transmembrane region" description="Helical" evidence="1">
    <location>
        <begin position="65"/>
        <end position="84"/>
    </location>
</feature>
<dbReference type="STRING" id="679197.HMPREF9336_02465"/>
<dbReference type="RefSeq" id="WP_007470810.1">
    <property type="nucleotide sequence ID" value="NZ_KI391953.1"/>
</dbReference>
<reference evidence="3 4" key="1">
    <citation type="journal article" date="2011" name="Stand. Genomic Sci.">
        <title>High quality draft genome sequence of Segniliparus rugosus CDC 945(T)= (ATCC BAA-974(T)).</title>
        <authorList>
            <person name="Earl A.M."/>
            <person name="Desjardins C.A."/>
            <person name="Fitzgerald M.G."/>
            <person name="Arachchi H.M."/>
            <person name="Zeng Q."/>
            <person name="Mehta T."/>
            <person name="Griggs A."/>
            <person name="Birren B.W."/>
            <person name="Toney N.C."/>
            <person name="Carr J."/>
            <person name="Posey J."/>
            <person name="Butler W.R."/>
        </authorList>
    </citation>
    <scope>NUCLEOTIDE SEQUENCE [LARGE SCALE GENOMIC DNA]</scope>
    <source>
        <strain evidence="4">ATCC BAA-974 / DSM 45345 / CCUG 50838 / CIP 108380 / JCM 13579 / CDC 945</strain>
    </source>
</reference>
<sequence length="335" mass="35863">MSALRRLSGAAGLALAAAAGLGFFFRETTWDWAPSVMAAMLWPVWLLAGLFGAALVAFARWWRTAASALVLLVAAASFDLPLFWGEGSEPAGPGRLVVAQGNLFWGKADPKALLNVVRSRHVDVLAVEEVTPEELAALRSAGMSDALPYSFTLPGLIRVGDSQLATPCDTVIFSRYPLVDSAELVGPGGWNFLHHPLRSVARTPWGPVAVVAAHVMVPWPAYMTNPGYVRNPTWGFEIRPFREALAALPRDERVVVAGDFNATYDVADYRAILAAGFADAGIQSGAGFVPTWEQGEPWQLLASDHVLARNAVATDFESFRLVGSDHAGVIATVAL</sequence>
<dbReference type="Gene3D" id="3.60.10.10">
    <property type="entry name" value="Endonuclease/exonuclease/phosphatase"/>
    <property type="match status" value="1"/>
</dbReference>